<dbReference type="AlphaFoldDB" id="A0A916U7A0"/>
<dbReference type="EMBL" id="BMED01000001">
    <property type="protein sequence ID" value="GGC62376.1"/>
    <property type="molecule type" value="Genomic_DNA"/>
</dbReference>
<evidence type="ECO:0000313" key="2">
    <source>
        <dbReference type="Proteomes" id="UP000637423"/>
    </source>
</evidence>
<name>A0A916U7A0_9BURK</name>
<dbReference type="RefSeq" id="WP_188564540.1">
    <property type="nucleotide sequence ID" value="NZ_BMED01000001.1"/>
</dbReference>
<proteinExistence type="predicted"/>
<keyword evidence="2" id="KW-1185">Reference proteome</keyword>
<dbReference type="Proteomes" id="UP000637423">
    <property type="component" value="Unassembled WGS sequence"/>
</dbReference>
<gene>
    <name evidence="1" type="ORF">GCM10011396_06610</name>
</gene>
<accession>A0A916U7A0</accession>
<organism evidence="1 2">
    <name type="scientific">Undibacterium terreum</name>
    <dbReference type="NCBI Taxonomy" id="1224302"/>
    <lineage>
        <taxon>Bacteria</taxon>
        <taxon>Pseudomonadati</taxon>
        <taxon>Pseudomonadota</taxon>
        <taxon>Betaproteobacteria</taxon>
        <taxon>Burkholderiales</taxon>
        <taxon>Oxalobacteraceae</taxon>
        <taxon>Undibacterium</taxon>
    </lineage>
</organism>
<comment type="caution">
    <text evidence="1">The sequence shown here is derived from an EMBL/GenBank/DDBJ whole genome shotgun (WGS) entry which is preliminary data.</text>
</comment>
<reference evidence="1" key="2">
    <citation type="submission" date="2020-09" db="EMBL/GenBank/DDBJ databases">
        <authorList>
            <person name="Sun Q."/>
            <person name="Zhou Y."/>
        </authorList>
    </citation>
    <scope>NUCLEOTIDE SEQUENCE</scope>
    <source>
        <strain evidence="1">CGMCC 1.10998</strain>
    </source>
</reference>
<sequence>MIFGKKDVKPAPAGKKKILRDVRNYHVTQFSTDQAKAEKGKLEAGMQVGGQVLSYKDGVLSIQGGTKAGSKKT</sequence>
<protein>
    <submittedName>
        <fullName evidence="1">Uncharacterized protein</fullName>
    </submittedName>
</protein>
<reference evidence="1" key="1">
    <citation type="journal article" date="2014" name="Int. J. Syst. Evol. Microbiol.">
        <title>Complete genome sequence of Corynebacterium casei LMG S-19264T (=DSM 44701T), isolated from a smear-ripened cheese.</title>
        <authorList>
            <consortium name="US DOE Joint Genome Institute (JGI-PGF)"/>
            <person name="Walter F."/>
            <person name="Albersmeier A."/>
            <person name="Kalinowski J."/>
            <person name="Ruckert C."/>
        </authorList>
    </citation>
    <scope>NUCLEOTIDE SEQUENCE</scope>
    <source>
        <strain evidence="1">CGMCC 1.10998</strain>
    </source>
</reference>
<evidence type="ECO:0000313" key="1">
    <source>
        <dbReference type="EMBL" id="GGC62376.1"/>
    </source>
</evidence>